<dbReference type="InterPro" id="IPR025698">
    <property type="entry name" value="2TM_dom"/>
</dbReference>
<feature type="transmembrane region" description="Helical" evidence="1">
    <location>
        <begin position="21"/>
        <end position="44"/>
    </location>
</feature>
<accession>A0A3B0TIJ7</accession>
<organism evidence="3">
    <name type="scientific">hydrothermal vent metagenome</name>
    <dbReference type="NCBI Taxonomy" id="652676"/>
    <lineage>
        <taxon>unclassified sequences</taxon>
        <taxon>metagenomes</taxon>
        <taxon>ecological metagenomes</taxon>
    </lineage>
</organism>
<dbReference type="AlphaFoldDB" id="A0A3B0TIJ7"/>
<dbReference type="EMBL" id="UOEL01000075">
    <property type="protein sequence ID" value="VAW11979.1"/>
    <property type="molecule type" value="Genomic_DNA"/>
</dbReference>
<keyword evidence="1" id="KW-1133">Transmembrane helix</keyword>
<gene>
    <name evidence="3" type="ORF">MNBD_BACTEROID03-2284</name>
</gene>
<feature type="transmembrane region" description="Helical" evidence="1">
    <location>
        <begin position="64"/>
        <end position="85"/>
    </location>
</feature>
<evidence type="ECO:0000313" key="3">
    <source>
        <dbReference type="EMBL" id="VAW11979.1"/>
    </source>
</evidence>
<keyword evidence="1" id="KW-0472">Membrane</keyword>
<sequence>MDYNNIDKKAKAKKRVEELKGFYIHFMVYVFVNIMISTIITVSRMYNGDGFIETIWNFETFSTWLFWGIGIFFHALKVFSYNLFFNKDWEERQIRKYMEEDKQQSKKYK</sequence>
<feature type="domain" description="2TM" evidence="2">
    <location>
        <begin position="11"/>
        <end position="99"/>
    </location>
</feature>
<proteinExistence type="predicted"/>
<keyword evidence="1" id="KW-0812">Transmembrane</keyword>
<evidence type="ECO:0000259" key="2">
    <source>
        <dbReference type="Pfam" id="PF13239"/>
    </source>
</evidence>
<protein>
    <recommendedName>
        <fullName evidence="2">2TM domain-containing protein</fullName>
    </recommendedName>
</protein>
<reference evidence="3" key="1">
    <citation type="submission" date="2018-06" db="EMBL/GenBank/DDBJ databases">
        <authorList>
            <person name="Zhirakovskaya E."/>
        </authorList>
    </citation>
    <scope>NUCLEOTIDE SEQUENCE</scope>
</reference>
<name>A0A3B0TIJ7_9ZZZZ</name>
<evidence type="ECO:0000256" key="1">
    <source>
        <dbReference type="SAM" id="Phobius"/>
    </source>
</evidence>
<dbReference type="Pfam" id="PF13239">
    <property type="entry name" value="2TM"/>
    <property type="match status" value="1"/>
</dbReference>